<dbReference type="EMBL" id="LVYD01000042">
    <property type="protein sequence ID" value="OQP64253.1"/>
    <property type="molecule type" value="Genomic_DNA"/>
</dbReference>
<protein>
    <recommendedName>
        <fullName evidence="5">Thioredoxin domain-containing protein</fullName>
    </recommendedName>
</protein>
<feature type="chain" id="PRO_5012867779" description="Thioredoxin domain-containing protein" evidence="4">
    <location>
        <begin position="24"/>
        <end position="412"/>
    </location>
</feature>
<evidence type="ECO:0000259" key="5">
    <source>
        <dbReference type="PROSITE" id="PS51352"/>
    </source>
</evidence>
<sequence length="412" mass="46839">MTYSAIPIFLFLMLPGLTAPVAAQETGVHFEHNLSWAEVQAKAKAANKYIFMDCFTTWCGPCKYMRTTIFPQQEMGNFINDKFISVEVQLDTTGKDDDHVKSWYADAHAIMTQYAIKAFPTYLIFAPDGRVLHRIVGGNSVKGFIGELQESFDTTKQYYTKLKQFENGRRDSAFLRQFAIQVSDAYDLPLGKKVAKAYLAGQTNLFTPAALDLINLYTTRSSDQYFDFLAKNATKIDGVIGAGKTEKKIRTIFLNEGARIRWDDKNATAWKNYQKKIAATLPAEANEITLRINVNFYRGKRDWPNFEKAIGSYLKQYSKQMTDDELNSIAWNIFETCPDMNCVSKILDWSSPLKNSKEPAFLDTYANLLYKLGKKEEAIAMEQKAVDLSPENDRAANQATLDKMKKGEKTWN</sequence>
<gene>
    <name evidence="6" type="ORF">A3860_19950</name>
</gene>
<dbReference type="SUPFAM" id="SSF52833">
    <property type="entry name" value="Thioredoxin-like"/>
    <property type="match status" value="1"/>
</dbReference>
<evidence type="ECO:0000256" key="4">
    <source>
        <dbReference type="SAM" id="SignalP"/>
    </source>
</evidence>
<dbReference type="PROSITE" id="PS51352">
    <property type="entry name" value="THIOREDOXIN_2"/>
    <property type="match status" value="1"/>
</dbReference>
<dbReference type="PROSITE" id="PS00194">
    <property type="entry name" value="THIOREDOXIN_1"/>
    <property type="match status" value="1"/>
</dbReference>
<proteinExistence type="predicted"/>
<dbReference type="InterPro" id="IPR019734">
    <property type="entry name" value="TPR_rpt"/>
</dbReference>
<feature type="signal peptide" evidence="4">
    <location>
        <begin position="1"/>
        <end position="23"/>
    </location>
</feature>
<dbReference type="InterPro" id="IPR012336">
    <property type="entry name" value="Thioredoxin-like_fold"/>
</dbReference>
<dbReference type="PROSITE" id="PS50005">
    <property type="entry name" value="TPR"/>
    <property type="match status" value="1"/>
</dbReference>
<evidence type="ECO:0000256" key="3">
    <source>
        <dbReference type="SAM" id="MobiDB-lite"/>
    </source>
</evidence>
<feature type="domain" description="Thioredoxin" evidence="5">
    <location>
        <begin position="13"/>
        <end position="164"/>
    </location>
</feature>
<evidence type="ECO:0000256" key="1">
    <source>
        <dbReference type="ARBA" id="ARBA00023284"/>
    </source>
</evidence>
<name>A0A1V9G0X5_9BACT</name>
<organism evidence="6 7">
    <name type="scientific">Niastella vici</name>
    <dbReference type="NCBI Taxonomy" id="1703345"/>
    <lineage>
        <taxon>Bacteria</taxon>
        <taxon>Pseudomonadati</taxon>
        <taxon>Bacteroidota</taxon>
        <taxon>Chitinophagia</taxon>
        <taxon>Chitinophagales</taxon>
        <taxon>Chitinophagaceae</taxon>
        <taxon>Niastella</taxon>
    </lineage>
</organism>
<keyword evidence="2" id="KW-0802">TPR repeat</keyword>
<feature type="repeat" description="TPR" evidence="2">
    <location>
        <begin position="359"/>
        <end position="392"/>
    </location>
</feature>
<accession>A0A1V9G0X5</accession>
<keyword evidence="4" id="KW-0732">Signal</keyword>
<dbReference type="Proteomes" id="UP000192796">
    <property type="component" value="Unassembled WGS sequence"/>
</dbReference>
<feature type="region of interest" description="Disordered" evidence="3">
    <location>
        <begin position="389"/>
        <end position="412"/>
    </location>
</feature>
<keyword evidence="7" id="KW-1185">Reference proteome</keyword>
<reference evidence="6 7" key="1">
    <citation type="submission" date="2016-03" db="EMBL/GenBank/DDBJ databases">
        <title>Niastella vici sp. nov., isolated from farmland soil.</title>
        <authorList>
            <person name="Chen L."/>
            <person name="Wang D."/>
            <person name="Yang S."/>
            <person name="Wang G."/>
        </authorList>
    </citation>
    <scope>NUCLEOTIDE SEQUENCE [LARGE SCALE GENOMIC DNA]</scope>
    <source>
        <strain evidence="6 7">DJ57</strain>
    </source>
</reference>
<dbReference type="InterPro" id="IPR017937">
    <property type="entry name" value="Thioredoxin_CS"/>
</dbReference>
<dbReference type="Pfam" id="PF13098">
    <property type="entry name" value="Thioredoxin_2"/>
    <property type="match status" value="1"/>
</dbReference>
<dbReference type="InterPro" id="IPR013766">
    <property type="entry name" value="Thioredoxin_domain"/>
</dbReference>
<dbReference type="AlphaFoldDB" id="A0A1V9G0X5"/>
<comment type="caution">
    <text evidence="6">The sequence shown here is derived from an EMBL/GenBank/DDBJ whole genome shotgun (WGS) entry which is preliminary data.</text>
</comment>
<keyword evidence="1" id="KW-0676">Redox-active center</keyword>
<dbReference type="InterPro" id="IPR036249">
    <property type="entry name" value="Thioredoxin-like_sf"/>
</dbReference>
<evidence type="ECO:0000313" key="6">
    <source>
        <dbReference type="EMBL" id="OQP64253.1"/>
    </source>
</evidence>
<dbReference type="STRING" id="1703345.A3860_19950"/>
<feature type="compositionally biased region" description="Basic and acidic residues" evidence="3">
    <location>
        <begin position="402"/>
        <end position="412"/>
    </location>
</feature>
<evidence type="ECO:0000313" key="7">
    <source>
        <dbReference type="Proteomes" id="UP000192796"/>
    </source>
</evidence>
<dbReference type="Gene3D" id="3.40.30.10">
    <property type="entry name" value="Glutaredoxin"/>
    <property type="match status" value="1"/>
</dbReference>
<evidence type="ECO:0000256" key="2">
    <source>
        <dbReference type="PROSITE-ProRule" id="PRU00339"/>
    </source>
</evidence>